<dbReference type="Proteomes" id="UP000399805">
    <property type="component" value="Unassembled WGS sequence"/>
</dbReference>
<sequence length="61" mass="7639">MFNFHYWHHLFYNIIFNVSALSSFLNKVLKIRYEPKFYGDDLRLILLCYFHKDYKIFLKLT</sequence>
<protein>
    <submittedName>
        <fullName evidence="2">Uncharacterized protein</fullName>
    </submittedName>
</protein>
<keyword evidence="1" id="KW-0472">Membrane</keyword>
<evidence type="ECO:0000313" key="3">
    <source>
        <dbReference type="EMBL" id="VVJ25424.1"/>
    </source>
</evidence>
<evidence type="ECO:0000313" key="4">
    <source>
        <dbReference type="Proteomes" id="UP000399805"/>
    </source>
</evidence>
<proteinExistence type="predicted"/>
<name>A0A6I8M8X8_9PSEU</name>
<evidence type="ECO:0000313" key="2">
    <source>
        <dbReference type="EMBL" id="VVJ25407.1"/>
    </source>
</evidence>
<accession>A0A6I8M8X8</accession>
<dbReference type="AlphaFoldDB" id="A0A6I8M8X8"/>
<evidence type="ECO:0000256" key="1">
    <source>
        <dbReference type="SAM" id="Phobius"/>
    </source>
</evidence>
<gene>
    <name evidence="2" type="ORF">AA23TX_10115</name>
    <name evidence="3" type="ORF">AA23TX_10132</name>
</gene>
<reference evidence="2 4" key="1">
    <citation type="submission" date="2019-09" db="EMBL/GenBank/DDBJ databases">
        <authorList>
            <person name="Leyn A S."/>
        </authorList>
    </citation>
    <scope>NUCLEOTIDE SEQUENCE [LARGE SCALE GENOMIC DNA]</scope>
    <source>
        <strain evidence="2">AA231_1</strain>
    </source>
</reference>
<dbReference type="EMBL" id="CABVGP010000006">
    <property type="protein sequence ID" value="VVJ25424.1"/>
    <property type="molecule type" value="Genomic_DNA"/>
</dbReference>
<keyword evidence="4" id="KW-1185">Reference proteome</keyword>
<dbReference type="EMBL" id="CABVGP010000006">
    <property type="protein sequence ID" value="VVJ25407.1"/>
    <property type="molecule type" value="Genomic_DNA"/>
</dbReference>
<feature type="transmembrane region" description="Helical" evidence="1">
    <location>
        <begin position="6"/>
        <end position="26"/>
    </location>
</feature>
<keyword evidence="1" id="KW-1133">Transmembrane helix</keyword>
<organism evidence="2 4">
    <name type="scientific">Amycolatopsis camponoti</name>
    <dbReference type="NCBI Taxonomy" id="2606593"/>
    <lineage>
        <taxon>Bacteria</taxon>
        <taxon>Bacillati</taxon>
        <taxon>Actinomycetota</taxon>
        <taxon>Actinomycetes</taxon>
        <taxon>Pseudonocardiales</taxon>
        <taxon>Pseudonocardiaceae</taxon>
        <taxon>Amycolatopsis</taxon>
    </lineage>
</organism>
<keyword evidence="1" id="KW-0812">Transmembrane</keyword>